<dbReference type="PANTHER" id="PTHR12308:SF13">
    <property type="entry name" value="ANOCTAMIN-1"/>
    <property type="match status" value="1"/>
</dbReference>
<dbReference type="Ensembl" id="ENSGAGT00000032382.1">
    <property type="protein sequence ID" value="ENSGAGP00000028512.1"/>
    <property type="gene ID" value="ENSGAGG00000020218.1"/>
</dbReference>
<evidence type="ECO:0000256" key="3">
    <source>
        <dbReference type="ARBA" id="ARBA00022475"/>
    </source>
</evidence>
<keyword evidence="5 8" id="KW-1133">Transmembrane helix</keyword>
<dbReference type="InterPro" id="IPR007632">
    <property type="entry name" value="Anoctamin"/>
</dbReference>
<feature type="region of interest" description="Disordered" evidence="9">
    <location>
        <begin position="101"/>
        <end position="121"/>
    </location>
</feature>
<keyword evidence="13" id="KW-1185">Reference proteome</keyword>
<comment type="subcellular location">
    <subcellularLocation>
        <location evidence="1">Cell membrane</location>
        <topology evidence="1">Multi-pass membrane protein</topology>
    </subcellularLocation>
    <subcellularLocation>
        <location evidence="8">Membrane</location>
        <topology evidence="8">Multi-pass membrane protein</topology>
    </subcellularLocation>
</comment>
<feature type="transmembrane region" description="Helical" evidence="8">
    <location>
        <begin position="532"/>
        <end position="553"/>
    </location>
</feature>
<feature type="transmembrane region" description="Helical" evidence="8">
    <location>
        <begin position="488"/>
        <end position="512"/>
    </location>
</feature>
<evidence type="ECO:0000256" key="6">
    <source>
        <dbReference type="ARBA" id="ARBA00023136"/>
    </source>
</evidence>
<proteinExistence type="inferred from homology"/>
<reference evidence="12" key="3">
    <citation type="submission" date="2025-09" db="UniProtKB">
        <authorList>
            <consortium name="Ensembl"/>
        </authorList>
    </citation>
    <scope>IDENTIFICATION</scope>
</reference>
<feature type="compositionally biased region" description="Polar residues" evidence="9">
    <location>
        <begin position="884"/>
        <end position="904"/>
    </location>
</feature>
<dbReference type="GO" id="GO:0005229">
    <property type="term" value="F:intracellularly calcium-gated chloride channel activity"/>
    <property type="evidence" value="ECO:0007669"/>
    <property type="project" value="TreeGrafter"/>
</dbReference>
<dbReference type="InterPro" id="IPR049452">
    <property type="entry name" value="Anoctamin_TM"/>
</dbReference>
<evidence type="ECO:0000256" key="9">
    <source>
        <dbReference type="SAM" id="MobiDB-lite"/>
    </source>
</evidence>
<keyword evidence="6 8" id="KW-0472">Membrane</keyword>
<evidence type="ECO:0000256" key="8">
    <source>
        <dbReference type="RuleBase" id="RU280814"/>
    </source>
</evidence>
<feature type="transmembrane region" description="Helical" evidence="8">
    <location>
        <begin position="442"/>
        <end position="468"/>
    </location>
</feature>
<feature type="domain" description="Anoctamin dimerisation" evidence="11">
    <location>
        <begin position="65"/>
        <end position="240"/>
    </location>
</feature>
<dbReference type="Pfam" id="PF16178">
    <property type="entry name" value="Anoct_dimer"/>
    <property type="match status" value="1"/>
</dbReference>
<evidence type="ECO:0000256" key="4">
    <source>
        <dbReference type="ARBA" id="ARBA00022692"/>
    </source>
</evidence>
<evidence type="ECO:0000259" key="11">
    <source>
        <dbReference type="Pfam" id="PF16178"/>
    </source>
</evidence>
<evidence type="ECO:0000256" key="2">
    <source>
        <dbReference type="ARBA" id="ARBA00009671"/>
    </source>
</evidence>
<keyword evidence="7" id="KW-0325">Glycoprotein</keyword>
<dbReference type="GO" id="GO:0046983">
    <property type="term" value="F:protein dimerization activity"/>
    <property type="evidence" value="ECO:0007669"/>
    <property type="project" value="InterPro"/>
</dbReference>
<feature type="transmembrane region" description="Helical" evidence="8">
    <location>
        <begin position="287"/>
        <end position="311"/>
    </location>
</feature>
<accession>A0A452IL02</accession>
<evidence type="ECO:0000256" key="7">
    <source>
        <dbReference type="ARBA" id="ARBA00023180"/>
    </source>
</evidence>
<dbReference type="InterPro" id="IPR032394">
    <property type="entry name" value="Anoct_dimer"/>
</dbReference>
<evidence type="ECO:0000313" key="12">
    <source>
        <dbReference type="Ensembl" id="ENSGAGP00000028512.1"/>
    </source>
</evidence>
<dbReference type="Pfam" id="PF04547">
    <property type="entry name" value="Anoctamin"/>
    <property type="match status" value="1"/>
</dbReference>
<reference evidence="13" key="1">
    <citation type="journal article" date="2017" name="PLoS ONE">
        <title>The Agassiz's desert tortoise genome provides a resource for the conservation of a threatened species.</title>
        <authorList>
            <person name="Tollis M."/>
            <person name="DeNardo D.F."/>
            <person name="Cornelius J.A."/>
            <person name="Dolby G.A."/>
            <person name="Edwards T."/>
            <person name="Henen B.T."/>
            <person name="Karl A.E."/>
            <person name="Murphy R.W."/>
            <person name="Kusumi K."/>
        </authorList>
    </citation>
    <scope>NUCLEOTIDE SEQUENCE [LARGE SCALE GENOMIC DNA]</scope>
</reference>
<evidence type="ECO:0000259" key="10">
    <source>
        <dbReference type="Pfam" id="PF04547"/>
    </source>
</evidence>
<comment type="caution">
    <text evidence="8">Lacks conserved residue(s) required for the propagation of feature annotation.</text>
</comment>
<evidence type="ECO:0000313" key="13">
    <source>
        <dbReference type="Proteomes" id="UP000291020"/>
    </source>
</evidence>
<feature type="transmembrane region" description="Helical" evidence="8">
    <location>
        <begin position="364"/>
        <end position="383"/>
    </location>
</feature>
<keyword evidence="4 8" id="KW-0812">Transmembrane</keyword>
<reference evidence="12" key="2">
    <citation type="submission" date="2025-08" db="UniProtKB">
        <authorList>
            <consortium name="Ensembl"/>
        </authorList>
    </citation>
    <scope>IDENTIFICATION</scope>
</reference>
<dbReference type="PANTHER" id="PTHR12308">
    <property type="entry name" value="ANOCTAMIN"/>
    <property type="match status" value="1"/>
</dbReference>
<feature type="transmembrane region" description="Helical" evidence="8">
    <location>
        <begin position="658"/>
        <end position="681"/>
    </location>
</feature>
<sequence length="910" mass="105397">SKGVWGLNKTAMRVNEKYSSLPAEEKGIHIINIRAIEDIGYIQRESTLLNSLCQDPDANCKHGLYFRDGKRKVDYILVYHYKKSSVSKTLTRRIYHNDSSARSIKQDHQLPGTGGHLDVGESETHMDYHEDDKRFRREEYEGNLMEAGLELERDEDTKIHGVGFVKIHAPWNVLCREAEFLKLKMPTKKVYQINQAHGLLKKINSVIQKITEPIQPKVAEHKPETVKRLSYPFSREKQHFLLANGVYSAAYPLHDLLCEEWASYGVFYKYQPIDLVRKYFGEKIGLYFAWLGVYTQMLIPASIVGVIVFLYGCATVDENIPSMEMCDERNNITMCPLCDNTCSYWKMSSSCATARASHLFDNPATVFFSVFMALWAATFMEHWKRKQMRLNYRWDLTGFEEEEAHPRAEYEAKVLEKSLRKEYIHKKTDKEKLTWKDRFPAYFTNFVGIIFMIGLTFAIVFGVIIYRISTAAALALSSTPSGRSSVRVTVTATAVIINLVVIIILDEVYGCIARWLTQIEVPKTDKNFEERLIFKAFLLKFVNAYTPIFYVAFFKGRFVGRPGDYVYIFHSFRMEECAPGGCLMELCIQLSIIMLGKQLIQNNLFEIGIPKMKKLIRYIKLKRQRSLDHEEHMKKKQRYEVDYNLEPFAGLTPEYMEMIIQFGFVTLFVASFPLAPLFALLNNIIEIRLDAKKFVTELRRPVAVRAKDIGIWYNILRGVGKLAVIINAFVISFTSDFIPRLVYLYMYSENGTMHGFVNHTLSSFNVSDFQGGTAPNDPMELGYEVQICRYKDYREPPWSENKYEISKDFWAVLAARLAFVIVFQNLVMFMSDFVDWIIPDIPKDISQQIHKEKVLMVEVFMKEEQGKLQMLETWKDKDMKKGENCNNHSPKLSRSQSGSMSSCHSYHIDV</sequence>
<organism evidence="12 13">
    <name type="scientific">Gopherus agassizii</name>
    <name type="common">Agassiz's desert tortoise</name>
    <dbReference type="NCBI Taxonomy" id="38772"/>
    <lineage>
        <taxon>Eukaryota</taxon>
        <taxon>Metazoa</taxon>
        <taxon>Chordata</taxon>
        <taxon>Craniata</taxon>
        <taxon>Vertebrata</taxon>
        <taxon>Euteleostomi</taxon>
        <taxon>Archelosauria</taxon>
        <taxon>Testudinata</taxon>
        <taxon>Testudines</taxon>
        <taxon>Cryptodira</taxon>
        <taxon>Durocryptodira</taxon>
        <taxon>Testudinoidea</taxon>
        <taxon>Testudinidae</taxon>
        <taxon>Gopherus</taxon>
    </lineage>
</organism>
<feature type="domain" description="Anoctamin transmembrane" evidence="10">
    <location>
        <begin position="276"/>
        <end position="852"/>
    </location>
</feature>
<comment type="similarity">
    <text evidence="2 8">Belongs to the anoctamin family.</text>
</comment>
<protein>
    <recommendedName>
        <fullName evidence="8">Anoctamin</fullName>
    </recommendedName>
</protein>
<dbReference type="AlphaFoldDB" id="A0A452IL02"/>
<dbReference type="Proteomes" id="UP000291020">
    <property type="component" value="Unassembled WGS sequence"/>
</dbReference>
<keyword evidence="3" id="KW-1003">Cell membrane</keyword>
<evidence type="ECO:0000256" key="5">
    <source>
        <dbReference type="ARBA" id="ARBA00022989"/>
    </source>
</evidence>
<feature type="region of interest" description="Disordered" evidence="9">
    <location>
        <begin position="879"/>
        <end position="910"/>
    </location>
</feature>
<dbReference type="GO" id="GO:0005886">
    <property type="term" value="C:plasma membrane"/>
    <property type="evidence" value="ECO:0007669"/>
    <property type="project" value="UniProtKB-SubCell"/>
</dbReference>
<name>A0A452IL02_9SAUR</name>
<evidence type="ECO:0000256" key="1">
    <source>
        <dbReference type="ARBA" id="ARBA00004651"/>
    </source>
</evidence>